<dbReference type="AlphaFoldDB" id="A0A918EYH7"/>
<evidence type="ECO:0000256" key="2">
    <source>
        <dbReference type="ARBA" id="ARBA00023295"/>
    </source>
</evidence>
<keyword evidence="3" id="KW-0119">Carbohydrate metabolism</keyword>
<accession>A0A918EYH7</accession>
<evidence type="ECO:0000259" key="5">
    <source>
        <dbReference type="PROSITE" id="PS50853"/>
    </source>
</evidence>
<feature type="domain" description="Fibronectin type-III" evidence="5">
    <location>
        <begin position="361"/>
        <end position="451"/>
    </location>
</feature>
<feature type="chain" id="PRO_5037687462" description="Cellulose 1,4-beta-cellobiosidase" evidence="4">
    <location>
        <begin position="32"/>
        <end position="655"/>
    </location>
</feature>
<dbReference type="InterPro" id="IPR003961">
    <property type="entry name" value="FN3_dom"/>
</dbReference>
<evidence type="ECO:0000313" key="8">
    <source>
        <dbReference type="Proteomes" id="UP000658320"/>
    </source>
</evidence>
<dbReference type="InterPro" id="IPR011658">
    <property type="entry name" value="PA14_dom"/>
</dbReference>
<feature type="domain" description="Fibronectin type-III" evidence="5">
    <location>
        <begin position="267"/>
        <end position="359"/>
    </location>
</feature>
<dbReference type="PROSITE" id="PS51820">
    <property type="entry name" value="PA14"/>
    <property type="match status" value="1"/>
</dbReference>
<evidence type="ECO:0000256" key="1">
    <source>
        <dbReference type="ARBA" id="ARBA00022737"/>
    </source>
</evidence>
<evidence type="ECO:0000259" key="6">
    <source>
        <dbReference type="PROSITE" id="PS51820"/>
    </source>
</evidence>
<dbReference type="Gene3D" id="2.60.40.10">
    <property type="entry name" value="Immunoglobulins"/>
    <property type="match status" value="5"/>
</dbReference>
<dbReference type="SMART" id="SM00758">
    <property type="entry name" value="PA14"/>
    <property type="match status" value="1"/>
</dbReference>
<feature type="domain" description="PA14" evidence="6">
    <location>
        <begin position="35"/>
        <end position="177"/>
    </location>
</feature>
<evidence type="ECO:0008006" key="9">
    <source>
        <dbReference type="Google" id="ProtNLM"/>
    </source>
</evidence>
<sequence>MDRMPTARLATAVVLATTGGLLSTATPSASAATSCASLVYKRQIFANTTFSGTPKQTGCDAAINENWGTGAPASGVPANNFSVRWTVTRDFGSGGPFTFTAAAQDGIRVYVDGVRKIDLWKNVSSTVARTLNLTIPSGKHTLRVDYANWTGSANVKFTYAPRTSATVDKVRPLAPTEVGVGYTLDTNKAKFTWAKNKEMDLAGYRVYRRVAGSSTWTKLATTTSNTYTDSPPMDGRTYYYEIRAFDKAGNVSAGSADRGITSVDRVAPAAPVGVTAKSTKTANTLSWTAVPTAVQYEIVRANTADGPYTSVGRVLTTSYSDALAPADVPVFYKVRALDASANPSPYSKVVTATRDTVPPGAPQDLKVVSQDVGGVTLTWLKGGSDAAGYVVYRSTTNTGGQIRIGTTSTLTYRDTTGEPGRPYKYYVTAVDAAGNESAALEAYATRTVDQNTAPNTPTWGTAKIIGDQLILDWGQDGYVKVGGYLIYRSRSATVDTSATATPYASVDGAFSQYQATIPATERDYYYAVVATSAGYGVRSAASSAVLPSVSATPPPQPTQVDEVTAGDGWVKLTWGTAPDLPGDSRITGYRVYRSTTPGVTKENAEAVFTTTASDHTDTGLTNGTTYYYAVTTVNAAGLESALSPEVSATPAAPQS</sequence>
<reference evidence="7" key="2">
    <citation type="submission" date="2020-09" db="EMBL/GenBank/DDBJ databases">
        <authorList>
            <person name="Sun Q."/>
            <person name="Ohkuma M."/>
        </authorList>
    </citation>
    <scope>NUCLEOTIDE SEQUENCE</scope>
    <source>
        <strain evidence="7">JCM 4346</strain>
    </source>
</reference>
<dbReference type="GO" id="GO:0016798">
    <property type="term" value="F:hydrolase activity, acting on glycosyl bonds"/>
    <property type="evidence" value="ECO:0007669"/>
    <property type="project" value="UniProtKB-KW"/>
</dbReference>
<organism evidence="7 8">
    <name type="scientific">Streptomyces aurantiogriseus</name>
    <dbReference type="NCBI Taxonomy" id="66870"/>
    <lineage>
        <taxon>Bacteria</taxon>
        <taxon>Bacillati</taxon>
        <taxon>Actinomycetota</taxon>
        <taxon>Actinomycetes</taxon>
        <taxon>Kitasatosporales</taxon>
        <taxon>Streptomycetaceae</taxon>
        <taxon>Streptomyces</taxon>
    </lineage>
</organism>
<dbReference type="SMART" id="SM00060">
    <property type="entry name" value="FN3"/>
    <property type="match status" value="4"/>
</dbReference>
<reference evidence="7" key="1">
    <citation type="journal article" date="2014" name="Int. J. Syst. Evol. Microbiol.">
        <title>Complete genome sequence of Corynebacterium casei LMG S-19264T (=DSM 44701T), isolated from a smear-ripened cheese.</title>
        <authorList>
            <consortium name="US DOE Joint Genome Institute (JGI-PGF)"/>
            <person name="Walter F."/>
            <person name="Albersmeier A."/>
            <person name="Kalinowski J."/>
            <person name="Ruckert C."/>
        </authorList>
    </citation>
    <scope>NUCLEOTIDE SEQUENCE</scope>
    <source>
        <strain evidence="7">JCM 4346</strain>
    </source>
</reference>
<proteinExistence type="predicted"/>
<evidence type="ECO:0000256" key="4">
    <source>
        <dbReference type="SAM" id="SignalP"/>
    </source>
</evidence>
<keyword evidence="3" id="KW-0624">Polysaccharide degradation</keyword>
<dbReference type="SUPFAM" id="SSF49265">
    <property type="entry name" value="Fibronectin type III"/>
    <property type="match status" value="3"/>
</dbReference>
<name>A0A918EYH7_9ACTN</name>
<dbReference type="InterPro" id="IPR013783">
    <property type="entry name" value="Ig-like_fold"/>
</dbReference>
<dbReference type="InterPro" id="IPR036116">
    <property type="entry name" value="FN3_sf"/>
</dbReference>
<dbReference type="SUPFAM" id="SSF56988">
    <property type="entry name" value="Anthrax protective antigen"/>
    <property type="match status" value="1"/>
</dbReference>
<keyword evidence="1" id="KW-0677">Repeat</keyword>
<dbReference type="Pfam" id="PF00041">
    <property type="entry name" value="fn3"/>
    <property type="match status" value="1"/>
</dbReference>
<dbReference type="GO" id="GO:0000272">
    <property type="term" value="P:polysaccharide catabolic process"/>
    <property type="evidence" value="ECO:0007669"/>
    <property type="project" value="UniProtKB-KW"/>
</dbReference>
<dbReference type="Pfam" id="PF07691">
    <property type="entry name" value="PA14"/>
    <property type="match status" value="1"/>
</dbReference>
<dbReference type="InterPro" id="IPR050964">
    <property type="entry name" value="Striated_Muscle_Regulatory"/>
</dbReference>
<dbReference type="PROSITE" id="PS50853">
    <property type="entry name" value="FN3"/>
    <property type="match status" value="3"/>
</dbReference>
<feature type="domain" description="Fibronectin type-III" evidence="5">
    <location>
        <begin position="554"/>
        <end position="654"/>
    </location>
</feature>
<keyword evidence="2" id="KW-0326">Glycosidase</keyword>
<comment type="caution">
    <text evidence="7">The sequence shown here is derived from an EMBL/GenBank/DDBJ whole genome shotgun (WGS) entry which is preliminary data.</text>
</comment>
<dbReference type="PANTHER" id="PTHR13817">
    <property type="entry name" value="TITIN"/>
    <property type="match status" value="1"/>
</dbReference>
<dbReference type="CDD" id="cd00063">
    <property type="entry name" value="FN3"/>
    <property type="match status" value="2"/>
</dbReference>
<dbReference type="Proteomes" id="UP000658320">
    <property type="component" value="Unassembled WGS sequence"/>
</dbReference>
<evidence type="ECO:0000313" key="7">
    <source>
        <dbReference type="EMBL" id="GGQ90552.1"/>
    </source>
</evidence>
<dbReference type="InterPro" id="IPR037524">
    <property type="entry name" value="PA14/GLEYA"/>
</dbReference>
<dbReference type="EMBL" id="BMSX01000001">
    <property type="protein sequence ID" value="GGQ90552.1"/>
    <property type="molecule type" value="Genomic_DNA"/>
</dbReference>
<evidence type="ECO:0000256" key="3">
    <source>
        <dbReference type="ARBA" id="ARBA00023326"/>
    </source>
</evidence>
<keyword evidence="8" id="KW-1185">Reference proteome</keyword>
<dbReference type="PROSITE" id="PS51257">
    <property type="entry name" value="PROKAR_LIPOPROTEIN"/>
    <property type="match status" value="1"/>
</dbReference>
<protein>
    <recommendedName>
        <fullName evidence="9">Cellulose 1,4-beta-cellobiosidase</fullName>
    </recommendedName>
</protein>
<feature type="signal peptide" evidence="4">
    <location>
        <begin position="1"/>
        <end position="31"/>
    </location>
</feature>
<keyword evidence="2" id="KW-0378">Hydrolase</keyword>
<keyword evidence="4" id="KW-0732">Signal</keyword>
<dbReference type="PANTHER" id="PTHR13817:SF151">
    <property type="entry name" value="TITIN"/>
    <property type="match status" value="1"/>
</dbReference>
<gene>
    <name evidence="7" type="ORF">GCM10010251_00930</name>
</gene>